<dbReference type="GO" id="GO:0003700">
    <property type="term" value="F:DNA-binding transcription factor activity"/>
    <property type="evidence" value="ECO:0007669"/>
    <property type="project" value="InterPro"/>
</dbReference>
<organism evidence="2 3">
    <name type="scientific">Candidatus Akkermansia intestinigallinarum</name>
    <dbReference type="NCBI Taxonomy" id="2838431"/>
    <lineage>
        <taxon>Bacteria</taxon>
        <taxon>Pseudomonadati</taxon>
        <taxon>Verrucomicrobiota</taxon>
        <taxon>Verrucomicrobiia</taxon>
        <taxon>Verrucomicrobiales</taxon>
        <taxon>Akkermansiaceae</taxon>
        <taxon>Akkermansia</taxon>
    </lineage>
</organism>
<dbReference type="InterPro" id="IPR003444">
    <property type="entry name" value="MraZ"/>
</dbReference>
<dbReference type="Gene3D" id="3.40.1550.20">
    <property type="entry name" value="Transcriptional regulator MraZ domain"/>
    <property type="match status" value="1"/>
</dbReference>
<dbReference type="GO" id="GO:2000143">
    <property type="term" value="P:negative regulation of DNA-templated transcription initiation"/>
    <property type="evidence" value="ECO:0007669"/>
    <property type="project" value="TreeGrafter"/>
</dbReference>
<sequence length="153" mass="16935">MSTVLFTGNVTHKLDPKSRVAIPANWRVAQDPTLRLIESSSDGYPIIKCYTRDGFEAKMATVRAQAEATGANPGDIDRYIGIITGRCLEAEVSNQGKLLIPKQQRDRLKLRETAVIVGRGSYFEIWEPADFAASNSQEAIDKLGLDQIFHILS</sequence>
<dbReference type="InterPro" id="IPR038619">
    <property type="entry name" value="MraZ_sf"/>
</dbReference>
<reference evidence="2" key="1">
    <citation type="journal article" date="2021" name="PeerJ">
        <title>Extensive microbial diversity within the chicken gut microbiome revealed by metagenomics and culture.</title>
        <authorList>
            <person name="Gilroy R."/>
            <person name="Ravi A."/>
            <person name="Getino M."/>
            <person name="Pursley I."/>
            <person name="Horton D.L."/>
            <person name="Alikhan N.F."/>
            <person name="Baker D."/>
            <person name="Gharbi K."/>
            <person name="Hall N."/>
            <person name="Watson M."/>
            <person name="Adriaenssens E.M."/>
            <person name="Foster-Nyarko E."/>
            <person name="Jarju S."/>
            <person name="Secka A."/>
            <person name="Antonio M."/>
            <person name="Oren A."/>
            <person name="Chaudhuri R.R."/>
            <person name="La Ragione R."/>
            <person name="Hildebrand F."/>
            <person name="Pallen M.J."/>
        </authorList>
    </citation>
    <scope>NUCLEOTIDE SEQUENCE</scope>
    <source>
        <strain evidence="2">14975</strain>
    </source>
</reference>
<evidence type="ECO:0000313" key="2">
    <source>
        <dbReference type="EMBL" id="HIX19363.1"/>
    </source>
</evidence>
<dbReference type="Proteomes" id="UP000823964">
    <property type="component" value="Unassembled WGS sequence"/>
</dbReference>
<dbReference type="CDD" id="cd16321">
    <property type="entry name" value="MraZ_C"/>
    <property type="match status" value="1"/>
</dbReference>
<dbReference type="AlphaFoldDB" id="A0A9D1VA69"/>
<dbReference type="Pfam" id="PF02381">
    <property type="entry name" value="MraZ"/>
    <property type="match status" value="1"/>
</dbReference>
<dbReference type="InterPro" id="IPR035642">
    <property type="entry name" value="MraZ_N"/>
</dbReference>
<evidence type="ECO:0000259" key="1">
    <source>
        <dbReference type="Pfam" id="PF02381"/>
    </source>
</evidence>
<dbReference type="SUPFAM" id="SSF89447">
    <property type="entry name" value="AbrB/MazE/MraZ-like"/>
    <property type="match status" value="1"/>
</dbReference>
<dbReference type="PANTHER" id="PTHR34701">
    <property type="entry name" value="TRANSCRIPTIONAL REGULATOR MRAZ"/>
    <property type="match status" value="1"/>
</dbReference>
<feature type="domain" description="MraZ" evidence="1">
    <location>
        <begin position="94"/>
        <end position="137"/>
    </location>
</feature>
<reference evidence="2" key="2">
    <citation type="submission" date="2021-04" db="EMBL/GenBank/DDBJ databases">
        <authorList>
            <person name="Gilroy R."/>
        </authorList>
    </citation>
    <scope>NUCLEOTIDE SEQUENCE</scope>
    <source>
        <strain evidence="2">14975</strain>
    </source>
</reference>
<dbReference type="InterPro" id="IPR037914">
    <property type="entry name" value="SpoVT-AbrB_sf"/>
</dbReference>
<protein>
    <recommendedName>
        <fullName evidence="1">MraZ domain-containing protein</fullName>
    </recommendedName>
</protein>
<gene>
    <name evidence="2" type="ORF">H9862_02020</name>
</gene>
<name>A0A9D1VA69_9BACT</name>
<dbReference type="PANTHER" id="PTHR34701:SF1">
    <property type="entry name" value="TRANSCRIPTIONAL REGULATOR MRAZ"/>
    <property type="match status" value="1"/>
</dbReference>
<accession>A0A9D1VA69</accession>
<dbReference type="CDD" id="cd16320">
    <property type="entry name" value="MraZ_N"/>
    <property type="match status" value="1"/>
</dbReference>
<dbReference type="InterPro" id="IPR020603">
    <property type="entry name" value="MraZ_dom"/>
</dbReference>
<dbReference type="EMBL" id="DXFQ01000033">
    <property type="protein sequence ID" value="HIX19363.1"/>
    <property type="molecule type" value="Genomic_DNA"/>
</dbReference>
<evidence type="ECO:0000313" key="3">
    <source>
        <dbReference type="Proteomes" id="UP000823964"/>
    </source>
</evidence>
<dbReference type="GO" id="GO:0000976">
    <property type="term" value="F:transcription cis-regulatory region binding"/>
    <property type="evidence" value="ECO:0007669"/>
    <property type="project" value="TreeGrafter"/>
</dbReference>
<proteinExistence type="predicted"/>
<comment type="caution">
    <text evidence="2">The sequence shown here is derived from an EMBL/GenBank/DDBJ whole genome shotgun (WGS) entry which is preliminary data.</text>
</comment>
<dbReference type="InterPro" id="IPR035644">
    <property type="entry name" value="MraZ_C"/>
</dbReference>